<protein>
    <submittedName>
        <fullName evidence="1">Uncharacterized protein</fullName>
    </submittedName>
</protein>
<evidence type="ECO:0000313" key="1">
    <source>
        <dbReference type="EMBL" id="NJR80039.1"/>
    </source>
</evidence>
<gene>
    <name evidence="1" type="ORF">HBH26_15755</name>
</gene>
<dbReference type="EMBL" id="JAAVJH010000012">
    <property type="protein sequence ID" value="NJR80039.1"/>
    <property type="molecule type" value="Genomic_DNA"/>
</dbReference>
<reference evidence="1 2" key="1">
    <citation type="submission" date="2020-03" db="EMBL/GenBank/DDBJ databases">
        <authorList>
            <person name="Wang L."/>
            <person name="He N."/>
            <person name="Li Y."/>
            <person name="Fang Y."/>
            <person name="Zhang F."/>
        </authorList>
    </citation>
    <scope>NUCLEOTIDE SEQUENCE [LARGE SCALE GENOMIC DNA]</scope>
    <source>
        <strain evidence="1 2">36D10-4-7</strain>
    </source>
</reference>
<name>A0ABX1CQ13_9SPHN</name>
<dbReference type="RefSeq" id="WP_168135596.1">
    <property type="nucleotide sequence ID" value="NZ_JAAVJH010000012.1"/>
</dbReference>
<proteinExistence type="predicted"/>
<accession>A0ABX1CQ13</accession>
<dbReference type="Proteomes" id="UP000732399">
    <property type="component" value="Unassembled WGS sequence"/>
</dbReference>
<keyword evidence="2" id="KW-1185">Reference proteome</keyword>
<comment type="caution">
    <text evidence="1">The sequence shown here is derived from an EMBL/GenBank/DDBJ whole genome shotgun (WGS) entry which is preliminary data.</text>
</comment>
<organism evidence="1 2">
    <name type="scientific">Sphingomonas corticis</name>
    <dbReference type="NCBI Taxonomy" id="2722791"/>
    <lineage>
        <taxon>Bacteria</taxon>
        <taxon>Pseudomonadati</taxon>
        <taxon>Pseudomonadota</taxon>
        <taxon>Alphaproteobacteria</taxon>
        <taxon>Sphingomonadales</taxon>
        <taxon>Sphingomonadaceae</taxon>
        <taxon>Sphingomonas</taxon>
    </lineage>
</organism>
<evidence type="ECO:0000313" key="2">
    <source>
        <dbReference type="Proteomes" id="UP000732399"/>
    </source>
</evidence>
<sequence>MADVARSFTEAELWAQALAIEELLGDRALEWLGRTAVELHAAGDARGVRWMRDMHVRVELLSAARRRT</sequence>